<dbReference type="Proteomes" id="UP000000547">
    <property type="component" value="Chromosome"/>
</dbReference>
<keyword evidence="1" id="KW-1133">Transmembrane helix</keyword>
<organism evidence="2 3">
    <name type="scientific">Colwellia psychrerythraea (strain 34H / ATCC BAA-681)</name>
    <name type="common">Vibrio psychroerythus</name>
    <dbReference type="NCBI Taxonomy" id="167879"/>
    <lineage>
        <taxon>Bacteria</taxon>
        <taxon>Pseudomonadati</taxon>
        <taxon>Pseudomonadota</taxon>
        <taxon>Gammaproteobacteria</taxon>
        <taxon>Alteromonadales</taxon>
        <taxon>Colwelliaceae</taxon>
        <taxon>Colwellia</taxon>
    </lineage>
</organism>
<protein>
    <submittedName>
        <fullName evidence="2">Uncharacterized protein</fullName>
    </submittedName>
</protein>
<gene>
    <name evidence="2" type="ordered locus">CPS_0534</name>
</gene>
<dbReference type="STRING" id="167879.CPS_0534"/>
<proteinExistence type="predicted"/>
<dbReference type="EMBL" id="CP000083">
    <property type="protein sequence ID" value="AAZ27497.1"/>
    <property type="molecule type" value="Genomic_DNA"/>
</dbReference>
<dbReference type="HOGENOM" id="CLU_2583679_0_0_6"/>
<evidence type="ECO:0000313" key="3">
    <source>
        <dbReference type="Proteomes" id="UP000000547"/>
    </source>
</evidence>
<dbReference type="AlphaFoldDB" id="Q489H2"/>
<reference evidence="2" key="1">
    <citation type="journal article" date="2005" name="Proc. Natl. Acad. Sci. U.S.A.">
        <title>The psychrophilic lifestyle as revealed by the genome sequence of Colwellia psychrerythraea 34H through genomic and proteomic analyses.</title>
        <authorList>
            <person name="Methe B.A."/>
            <person name="Nelson K.E."/>
            <person name="Deming J.W."/>
            <person name="Momen B."/>
            <person name="Melamud E."/>
            <person name="Zhang X."/>
            <person name="Moult J."/>
            <person name="Madupu R."/>
            <person name="Nelson W.C."/>
            <person name="Dodson R.J."/>
            <person name="Brinkac L.M."/>
            <person name="Daugherty S.C."/>
            <person name="Durkin A.S."/>
            <person name="DeBoy R.T."/>
            <person name="Kolonay J.F."/>
            <person name="Sullivan S.A."/>
            <person name="Zhou L."/>
            <person name="Davidsen T.M."/>
            <person name="Wu M."/>
            <person name="Huston A.L."/>
            <person name="Lewis M."/>
            <person name="Weaver B."/>
            <person name="Weidman J.F."/>
            <person name="Khouri H."/>
            <person name="Utterback T.R."/>
            <person name="Feldblyum T.V."/>
            <person name="Fraser C.M."/>
        </authorList>
    </citation>
    <scope>NUCLEOTIDE SEQUENCE [LARGE SCALE GENOMIC DNA]</scope>
    <source>
        <strain evidence="2">34H</strain>
    </source>
</reference>
<sequence length="80" mass="9052">MTFQENHRVCPEHPKTAKSTAKNKLTTFSKCTSTFSKLTFLILCFVICDAYNLLSMNTFTASFELSSSNAFSFHTTIELK</sequence>
<evidence type="ECO:0000256" key="1">
    <source>
        <dbReference type="SAM" id="Phobius"/>
    </source>
</evidence>
<keyword evidence="1" id="KW-0812">Transmembrane</keyword>
<feature type="transmembrane region" description="Helical" evidence="1">
    <location>
        <begin position="35"/>
        <end position="54"/>
    </location>
</feature>
<name>Q489H2_COLP3</name>
<evidence type="ECO:0000313" key="2">
    <source>
        <dbReference type="EMBL" id="AAZ27497.1"/>
    </source>
</evidence>
<keyword evidence="1" id="KW-0472">Membrane</keyword>
<accession>Q489H2</accession>
<dbReference type="KEGG" id="cps:CPS_0534"/>